<proteinExistence type="predicted"/>
<reference evidence="1" key="1">
    <citation type="journal article" date="2020" name="mSystems">
        <title>Genome- and Community-Level Interaction Insights into Carbon Utilization and Element Cycling Functions of Hydrothermarchaeota in Hydrothermal Sediment.</title>
        <authorList>
            <person name="Zhou Z."/>
            <person name="Liu Y."/>
            <person name="Xu W."/>
            <person name="Pan J."/>
            <person name="Luo Z.H."/>
            <person name="Li M."/>
        </authorList>
    </citation>
    <scope>NUCLEOTIDE SEQUENCE [LARGE SCALE GENOMIC DNA]</scope>
    <source>
        <strain evidence="1">SpSt-34</strain>
    </source>
</reference>
<name>A0A7C2PAL8_UNCW3</name>
<keyword evidence="1" id="KW-0808">Transferase</keyword>
<dbReference type="EMBL" id="DSOL01000213">
    <property type="protein sequence ID" value="HEN28477.1"/>
    <property type="molecule type" value="Genomic_DNA"/>
</dbReference>
<evidence type="ECO:0000313" key="1">
    <source>
        <dbReference type="EMBL" id="HEN28477.1"/>
    </source>
</evidence>
<organism evidence="1">
    <name type="scientific">candidate division WOR-3 bacterium</name>
    <dbReference type="NCBI Taxonomy" id="2052148"/>
    <lineage>
        <taxon>Bacteria</taxon>
        <taxon>Bacteria division WOR-3</taxon>
    </lineage>
</organism>
<dbReference type="InterPro" id="IPR029044">
    <property type="entry name" value="Nucleotide-diphossugar_trans"/>
</dbReference>
<gene>
    <name evidence="1" type="ORF">ENQ77_07520</name>
</gene>
<dbReference type="Gene3D" id="3.90.550.10">
    <property type="entry name" value="Spore Coat Polysaccharide Biosynthesis Protein SpsA, Chain A"/>
    <property type="match status" value="1"/>
</dbReference>
<accession>A0A7C2PAL8</accession>
<dbReference type="GO" id="GO:0016740">
    <property type="term" value="F:transferase activity"/>
    <property type="evidence" value="ECO:0007669"/>
    <property type="project" value="UniProtKB-KW"/>
</dbReference>
<comment type="caution">
    <text evidence="1">The sequence shown here is derived from an EMBL/GenBank/DDBJ whole genome shotgun (WGS) entry which is preliminary data.</text>
</comment>
<dbReference type="SUPFAM" id="SSF53448">
    <property type="entry name" value="Nucleotide-diphospho-sugar transferases"/>
    <property type="match status" value="1"/>
</dbReference>
<dbReference type="AlphaFoldDB" id="A0A7C2PAL8"/>
<protein>
    <submittedName>
        <fullName evidence="1">Glycosyltransferase family 2 protein</fullName>
    </submittedName>
</protein>
<sequence>MGKYGYDLVIAYRIYPKLGYGAFKLSGWDKLKLSEICLRSFLDSLSKINFKMYAILDGCPSEYELLFKNLIPSDDLEIVRLPSVGNHATFIEQIRILLNQSESDLVYFAEDDYFYRDGVGEMIDLIKNRKEVDFVTPYDHPDYYQDKPDPKKPRFLVNLHGYNSKIIFEKRHWRTVSSTCCTFLTKKSTLKKTARYFRLYPKLGDYGMWLALTRLGFKSTLVKNPLVIAKIGIHAPWRLVVGRAYTLWAPIPSIATHMVELYLALGVDWASLIKLYYKK</sequence>